<organism evidence="1 2">
    <name type="scientific">Spirosoma soli</name>
    <dbReference type="NCBI Taxonomy" id="1770529"/>
    <lineage>
        <taxon>Bacteria</taxon>
        <taxon>Pseudomonadati</taxon>
        <taxon>Bacteroidota</taxon>
        <taxon>Cytophagia</taxon>
        <taxon>Cytophagales</taxon>
        <taxon>Cytophagaceae</taxon>
        <taxon>Spirosoma</taxon>
    </lineage>
</organism>
<accession>A0ABW5M8V9</accession>
<evidence type="ECO:0000313" key="2">
    <source>
        <dbReference type="Proteomes" id="UP001597469"/>
    </source>
</evidence>
<name>A0ABW5M8V9_9BACT</name>
<gene>
    <name evidence="1" type="ORF">ACFSUS_22380</name>
</gene>
<dbReference type="EMBL" id="JBHULN010000017">
    <property type="protein sequence ID" value="MFD2573405.1"/>
    <property type="molecule type" value="Genomic_DNA"/>
</dbReference>
<evidence type="ECO:0000313" key="1">
    <source>
        <dbReference type="EMBL" id="MFD2573405.1"/>
    </source>
</evidence>
<reference evidence="2" key="1">
    <citation type="journal article" date="2019" name="Int. J. Syst. Evol. Microbiol.">
        <title>The Global Catalogue of Microorganisms (GCM) 10K type strain sequencing project: providing services to taxonomists for standard genome sequencing and annotation.</title>
        <authorList>
            <consortium name="The Broad Institute Genomics Platform"/>
            <consortium name="The Broad Institute Genome Sequencing Center for Infectious Disease"/>
            <person name="Wu L."/>
            <person name="Ma J."/>
        </authorList>
    </citation>
    <scope>NUCLEOTIDE SEQUENCE [LARGE SCALE GENOMIC DNA]</scope>
    <source>
        <strain evidence="2">KCTC 42805</strain>
    </source>
</reference>
<protein>
    <submittedName>
        <fullName evidence="1">Uncharacterized protein</fullName>
    </submittedName>
</protein>
<proteinExistence type="predicted"/>
<sequence>MKRVVAFALAIMFFVGSLFPRVSAEQAAHLPELMAHYHEHQREEGCDLSFWAFLVEHYVLDSHHHKAPNHSHSRLPTLDNHSSAYDFTQLFRLVCELFITELDALAIFRIQLMTSQQAFSSLLQPPRF</sequence>
<dbReference type="RefSeq" id="WP_381526031.1">
    <property type="nucleotide sequence ID" value="NZ_JBHULN010000017.1"/>
</dbReference>
<dbReference type="Proteomes" id="UP001597469">
    <property type="component" value="Unassembled WGS sequence"/>
</dbReference>
<comment type="caution">
    <text evidence="1">The sequence shown here is derived from an EMBL/GenBank/DDBJ whole genome shotgun (WGS) entry which is preliminary data.</text>
</comment>
<keyword evidence="2" id="KW-1185">Reference proteome</keyword>